<dbReference type="HOGENOM" id="CLU_000288_176_2_1"/>
<dbReference type="SUPFAM" id="SSF56112">
    <property type="entry name" value="Protein kinase-like (PK-like)"/>
    <property type="match status" value="1"/>
</dbReference>
<dbReference type="InterPro" id="IPR011009">
    <property type="entry name" value="Kinase-like_dom_sf"/>
</dbReference>
<proteinExistence type="predicted"/>
<keyword evidence="2" id="KW-0547">Nucleotide-binding</keyword>
<dbReference type="Proteomes" id="UP000001996">
    <property type="component" value="Unassembled WGS sequence"/>
</dbReference>
<dbReference type="SMART" id="SM00220">
    <property type="entry name" value="S_TKc"/>
    <property type="match status" value="1"/>
</dbReference>
<dbReference type="OrthoDB" id="2158884at2759"/>
<dbReference type="FunCoup" id="A5DSC2">
    <property type="interactions" value="432"/>
</dbReference>
<evidence type="ECO:0000256" key="2">
    <source>
        <dbReference type="ARBA" id="ARBA00022741"/>
    </source>
</evidence>
<evidence type="ECO:0000256" key="1">
    <source>
        <dbReference type="ARBA" id="ARBA00022527"/>
    </source>
</evidence>
<evidence type="ECO:0000256" key="3">
    <source>
        <dbReference type="ARBA" id="ARBA00022840"/>
    </source>
</evidence>
<protein>
    <recommendedName>
        <fullName evidence="5">Protein kinase domain-containing protein</fullName>
    </recommendedName>
</protein>
<dbReference type="PANTHER" id="PTHR24055">
    <property type="entry name" value="MITOGEN-ACTIVATED PROTEIN KINASE"/>
    <property type="match status" value="1"/>
</dbReference>
<dbReference type="InterPro" id="IPR000719">
    <property type="entry name" value="Prot_kinase_dom"/>
</dbReference>
<organism evidence="6 7">
    <name type="scientific">Lodderomyces elongisporus (strain ATCC 11503 / CBS 2605 / JCM 1781 / NBRC 1676 / NRRL YB-4239)</name>
    <name type="common">Yeast</name>
    <name type="synonym">Saccharomyces elongisporus</name>
    <dbReference type="NCBI Taxonomy" id="379508"/>
    <lineage>
        <taxon>Eukaryota</taxon>
        <taxon>Fungi</taxon>
        <taxon>Dikarya</taxon>
        <taxon>Ascomycota</taxon>
        <taxon>Saccharomycotina</taxon>
        <taxon>Pichiomycetes</taxon>
        <taxon>Debaryomycetaceae</taxon>
        <taxon>Candida/Lodderomyces clade</taxon>
        <taxon>Lodderomyces</taxon>
    </lineage>
</organism>
<name>A5DSC2_LODEL</name>
<feature type="region of interest" description="Disordered" evidence="4">
    <location>
        <begin position="1"/>
        <end position="21"/>
    </location>
</feature>
<evidence type="ECO:0000259" key="5">
    <source>
        <dbReference type="PROSITE" id="PS50011"/>
    </source>
</evidence>
<gene>
    <name evidence="6" type="ORF">LELG_00258</name>
</gene>
<dbReference type="InterPro" id="IPR008271">
    <property type="entry name" value="Ser/Thr_kinase_AS"/>
</dbReference>
<feature type="region of interest" description="Disordered" evidence="4">
    <location>
        <begin position="564"/>
        <end position="593"/>
    </location>
</feature>
<dbReference type="Pfam" id="PF00069">
    <property type="entry name" value="Pkinase"/>
    <property type="match status" value="1"/>
</dbReference>
<dbReference type="AlphaFoldDB" id="A5DSC2"/>
<accession>A5DSC2</accession>
<keyword evidence="1" id="KW-0808">Transferase</keyword>
<feature type="compositionally biased region" description="Basic and acidic residues" evidence="4">
    <location>
        <begin position="564"/>
        <end position="581"/>
    </location>
</feature>
<dbReference type="VEuPathDB" id="FungiDB:LELG_00258"/>
<dbReference type="InterPro" id="IPR050117">
    <property type="entry name" value="MAPK"/>
</dbReference>
<dbReference type="GO" id="GO:0005634">
    <property type="term" value="C:nucleus"/>
    <property type="evidence" value="ECO:0007669"/>
    <property type="project" value="EnsemblFungi"/>
</dbReference>
<dbReference type="EMBL" id="CH981524">
    <property type="protein sequence ID" value="EDK42080.1"/>
    <property type="molecule type" value="Genomic_DNA"/>
</dbReference>
<dbReference type="GO" id="GO:0004674">
    <property type="term" value="F:protein serine/threonine kinase activity"/>
    <property type="evidence" value="ECO:0007669"/>
    <property type="project" value="UniProtKB-KW"/>
</dbReference>
<dbReference type="eggNOG" id="KOG0661">
    <property type="taxonomic scope" value="Eukaryota"/>
</dbReference>
<dbReference type="Gene3D" id="1.10.510.10">
    <property type="entry name" value="Transferase(Phosphotransferase) domain 1"/>
    <property type="match status" value="1"/>
</dbReference>
<dbReference type="GeneID" id="5235350"/>
<sequence>MSIYKPLPLKIGSPQPPQSPKNLTVHSYNNHYQTISNLGNGSFGSVELAKIRFSKLDLLNSHYSEAGTLLYPLEDSKFNTSNLVAIKTMKKKLPLLQDYSKVKEVKFILSVPSHPCLVQVFEVFIDDLNHQLHISMEALNQNLYQLIRSRKNMRFSQTTLKSILSQLLCAIKHIHNNQYFHRDVKPENILILPTLQYYGSKERVPPHRKNDNFIVKLGDYGLARHISNMRTYTAYVSTRWYRLPEILLRQQWYSRPIDIWAFGAVAAEVINFAPLFPGSNEFDQIWKILQILGSPTMPELFVHNNNNNNNNNIKSSISGIGSRSNPHGNQNCIIPFGGFWNEAKPLASNLGIELPNEPGTNIHEIVPCIKDNSLRQVIQSCLLWDPLARPDANQLSKMSYFKESVHAIDKYHEISSSMGMIKGIVSSSSSSSSSFSILPSSTSSTITTITTTPAKLLNSLSNSLSSTVLSPSLPFRYHCNKPAQLPTLPIEKPLLPSPLVQPINLEHTNGTSTTNIAGQGFPNIENSYENYFSDYLSQVADCSSQQKLENGCYTLYNNYGEKFKSDKSKEPRSINEFKRDYAQSPAGKNNSISTVSFDSEDILNLH</sequence>
<dbReference type="Gene3D" id="3.30.200.20">
    <property type="entry name" value="Phosphorylase Kinase, domain 1"/>
    <property type="match status" value="1"/>
</dbReference>
<keyword evidence="1" id="KW-0418">Kinase</keyword>
<keyword evidence="3" id="KW-0067">ATP-binding</keyword>
<keyword evidence="1" id="KW-0723">Serine/threonine-protein kinase</keyword>
<evidence type="ECO:0000256" key="4">
    <source>
        <dbReference type="SAM" id="MobiDB-lite"/>
    </source>
</evidence>
<dbReference type="GO" id="GO:0005524">
    <property type="term" value="F:ATP binding"/>
    <property type="evidence" value="ECO:0007669"/>
    <property type="project" value="UniProtKB-KW"/>
</dbReference>
<feature type="domain" description="Protein kinase" evidence="5">
    <location>
        <begin position="32"/>
        <end position="401"/>
    </location>
</feature>
<evidence type="ECO:0000313" key="7">
    <source>
        <dbReference type="Proteomes" id="UP000001996"/>
    </source>
</evidence>
<dbReference type="GO" id="GO:0040020">
    <property type="term" value="P:regulation of meiotic nuclear division"/>
    <property type="evidence" value="ECO:0007669"/>
    <property type="project" value="EnsemblFungi"/>
</dbReference>
<dbReference type="PROSITE" id="PS00108">
    <property type="entry name" value="PROTEIN_KINASE_ST"/>
    <property type="match status" value="1"/>
</dbReference>
<dbReference type="PROSITE" id="PS50011">
    <property type="entry name" value="PROTEIN_KINASE_DOM"/>
    <property type="match status" value="1"/>
</dbReference>
<dbReference type="KEGG" id="lel:PVL30_000253"/>
<keyword evidence="7" id="KW-1185">Reference proteome</keyword>
<dbReference type="OMA" id="CMAFEIA"/>
<evidence type="ECO:0000313" key="6">
    <source>
        <dbReference type="EMBL" id="EDK42080.1"/>
    </source>
</evidence>
<dbReference type="InParanoid" id="A5DSC2"/>
<dbReference type="STRING" id="379508.A5DSC2"/>
<reference evidence="6 7" key="1">
    <citation type="journal article" date="2009" name="Nature">
        <title>Evolution of pathogenicity and sexual reproduction in eight Candida genomes.</title>
        <authorList>
            <person name="Butler G."/>
            <person name="Rasmussen M.D."/>
            <person name="Lin M.F."/>
            <person name="Santos M.A."/>
            <person name="Sakthikumar S."/>
            <person name="Munro C.A."/>
            <person name="Rheinbay E."/>
            <person name="Grabherr M."/>
            <person name="Forche A."/>
            <person name="Reedy J.L."/>
            <person name="Agrafioti I."/>
            <person name="Arnaud M.B."/>
            <person name="Bates S."/>
            <person name="Brown A.J."/>
            <person name="Brunke S."/>
            <person name="Costanzo M.C."/>
            <person name="Fitzpatrick D.A."/>
            <person name="de Groot P.W."/>
            <person name="Harris D."/>
            <person name="Hoyer L.L."/>
            <person name="Hube B."/>
            <person name="Klis F.M."/>
            <person name="Kodira C."/>
            <person name="Lennard N."/>
            <person name="Logue M.E."/>
            <person name="Martin R."/>
            <person name="Neiman A.M."/>
            <person name="Nikolaou E."/>
            <person name="Quail M.A."/>
            <person name="Quinn J."/>
            <person name="Santos M.C."/>
            <person name="Schmitzberger F.F."/>
            <person name="Sherlock G."/>
            <person name="Shah P."/>
            <person name="Silverstein K.A."/>
            <person name="Skrzypek M.S."/>
            <person name="Soll D."/>
            <person name="Staggs R."/>
            <person name="Stansfield I."/>
            <person name="Stumpf M.P."/>
            <person name="Sudbery P.E."/>
            <person name="Srikantha T."/>
            <person name="Zeng Q."/>
            <person name="Berman J."/>
            <person name="Berriman M."/>
            <person name="Heitman J."/>
            <person name="Gow N.A."/>
            <person name="Lorenz M.C."/>
            <person name="Birren B.W."/>
            <person name="Kellis M."/>
            <person name="Cuomo C.A."/>
        </authorList>
    </citation>
    <scope>NUCLEOTIDE SEQUENCE [LARGE SCALE GENOMIC DNA]</scope>
    <source>
        <strain evidence="7">ATCC 11503 / BCRC 21390 / CBS 2605 / JCM 1781 / NBRC 1676 / NRRL YB-4239</strain>
    </source>
</reference>